<feature type="binding site" evidence="7">
    <location>
        <position position="275"/>
    </location>
    <ligand>
        <name>FMN</name>
        <dbReference type="ChEBI" id="CHEBI:58210"/>
    </ligand>
</feature>
<dbReference type="PANTHER" id="PTHR10578">
    <property type="entry name" value="S -2-HYDROXY-ACID OXIDASE-RELATED"/>
    <property type="match status" value="1"/>
</dbReference>
<dbReference type="PROSITE" id="PS00557">
    <property type="entry name" value="FMN_HYDROXY_ACID_DH_1"/>
    <property type="match status" value="1"/>
</dbReference>
<dbReference type="GO" id="GO:0016491">
    <property type="term" value="F:oxidoreductase activity"/>
    <property type="evidence" value="ECO:0007669"/>
    <property type="project" value="UniProtKB-KW"/>
</dbReference>
<name>A0A3N4KMV3_9PEZI</name>
<dbReference type="Proteomes" id="UP000277580">
    <property type="component" value="Unassembled WGS sequence"/>
</dbReference>
<keyword evidence="7" id="KW-0285">Flavoprotein</keyword>
<comment type="similarity">
    <text evidence="3">Belongs to the FMN-dependent alpha-hydroxy acid dehydrogenase family.</text>
</comment>
<dbReference type="InterPro" id="IPR037396">
    <property type="entry name" value="FMN_HAD"/>
</dbReference>
<keyword evidence="2" id="KW-0560">Oxidoreductase</keyword>
<accession>A0A3N4KMV3</accession>
<feature type="binding site" evidence="7">
    <location>
        <position position="27"/>
    </location>
    <ligand>
        <name>glyoxylate</name>
        <dbReference type="ChEBI" id="CHEBI:36655"/>
    </ligand>
</feature>
<keyword evidence="7" id="KW-0288">FMN</keyword>
<dbReference type="GO" id="GO:0005737">
    <property type="term" value="C:cytoplasm"/>
    <property type="evidence" value="ECO:0007669"/>
    <property type="project" value="UniProtKB-ARBA"/>
</dbReference>
<dbReference type="PIRSF" id="PIRSF000138">
    <property type="entry name" value="Al-hdrx_acd_dh"/>
    <property type="match status" value="1"/>
</dbReference>
<dbReference type="Gene3D" id="3.20.20.70">
    <property type="entry name" value="Aldolase class I"/>
    <property type="match status" value="1"/>
</dbReference>
<sequence length="389" mass="42259">MSNLEVLSIAELEAAAMEKMDKMTREYYNSGSDREITLRDNLAAFDRYRLRPRVLKDVSRIDTSTQLWGKKISFPLCIAPAAMAKLAHPSGEVGISRAAANAGVAVGLSSFSTSSMEDVVAQGAGAIDYAIQLYVFQNRKTSEVLVRRAERAGFKAVFLTVDTPYLGRRINEVRNRFKLPPHLQLLNFENPGDVAVYSENETKAHGGDKGKPPAAGAGVDSILPQGNVNDASLNWETDIQWLRSITKLEIWVKGILTAEDTLLAVQHGVDGIIISNHGGRQLDGVTSTLDALPECVAAAAGRIPVHIDGGIRRGTDIFKALALGADCCWVGRIPLWGLAYDGQAGVELALKLLYEEFKLCMSLAGCKSVKEISRDHLIRVKTDGTLARL</sequence>
<feature type="binding site" evidence="7">
    <location>
        <position position="134"/>
    </location>
    <ligand>
        <name>glyoxylate</name>
        <dbReference type="ChEBI" id="CHEBI:36655"/>
    </ligand>
</feature>
<feature type="binding site" evidence="7">
    <location>
        <position position="109"/>
    </location>
    <ligand>
        <name>FMN</name>
        <dbReference type="ChEBI" id="CHEBI:58210"/>
    </ligand>
</feature>
<evidence type="ECO:0000256" key="6">
    <source>
        <dbReference type="PIRSR" id="PIRSR000138-1"/>
    </source>
</evidence>
<dbReference type="InterPro" id="IPR012133">
    <property type="entry name" value="Alpha-hydoxy_acid_DH_FMN"/>
</dbReference>
<feature type="binding site" evidence="7">
    <location>
        <begin position="331"/>
        <end position="332"/>
    </location>
    <ligand>
        <name>FMN</name>
        <dbReference type="ChEBI" id="CHEBI:58210"/>
    </ligand>
</feature>
<evidence type="ECO:0000256" key="2">
    <source>
        <dbReference type="ARBA" id="ARBA00023002"/>
    </source>
</evidence>
<gene>
    <name evidence="9" type="ORF">P167DRAFT_538193</name>
</gene>
<evidence type="ECO:0000256" key="7">
    <source>
        <dbReference type="PIRSR" id="PIRSR000138-2"/>
    </source>
</evidence>
<dbReference type="FunFam" id="3.20.20.70:FF:000056">
    <property type="entry name" value="hydroxyacid oxidase 2"/>
    <property type="match status" value="1"/>
</dbReference>
<evidence type="ECO:0000259" key="8">
    <source>
        <dbReference type="PROSITE" id="PS51349"/>
    </source>
</evidence>
<dbReference type="OrthoDB" id="1925334at2759"/>
<evidence type="ECO:0000256" key="3">
    <source>
        <dbReference type="ARBA" id="ARBA00024042"/>
    </source>
</evidence>
<organism evidence="9 10">
    <name type="scientific">Morchella conica CCBAS932</name>
    <dbReference type="NCBI Taxonomy" id="1392247"/>
    <lineage>
        <taxon>Eukaryota</taxon>
        <taxon>Fungi</taxon>
        <taxon>Dikarya</taxon>
        <taxon>Ascomycota</taxon>
        <taxon>Pezizomycotina</taxon>
        <taxon>Pezizomycetes</taxon>
        <taxon>Pezizales</taxon>
        <taxon>Morchellaceae</taxon>
        <taxon>Morchella</taxon>
    </lineage>
</organism>
<dbReference type="InterPro" id="IPR000262">
    <property type="entry name" value="FMN-dep_DH"/>
</dbReference>
<feature type="binding site" evidence="7">
    <location>
        <position position="277"/>
    </location>
    <ligand>
        <name>glyoxylate</name>
        <dbReference type="ChEBI" id="CHEBI:36655"/>
    </ligand>
</feature>
<feature type="binding site" evidence="7">
    <location>
        <position position="160"/>
    </location>
    <ligand>
        <name>FMN</name>
        <dbReference type="ChEBI" id="CHEBI:58210"/>
    </ligand>
</feature>
<dbReference type="SUPFAM" id="SSF51395">
    <property type="entry name" value="FMN-linked oxidoreductases"/>
    <property type="match status" value="1"/>
</dbReference>
<dbReference type="STRING" id="1392247.A0A3N4KMV3"/>
<feature type="binding site" evidence="7">
    <location>
        <position position="280"/>
    </location>
    <ligand>
        <name>glyoxylate</name>
        <dbReference type="ChEBI" id="CHEBI:36655"/>
    </ligand>
</feature>
<evidence type="ECO:0000313" key="10">
    <source>
        <dbReference type="Proteomes" id="UP000277580"/>
    </source>
</evidence>
<keyword evidence="10" id="KW-1185">Reference proteome</keyword>
<dbReference type="InterPro" id="IPR013785">
    <property type="entry name" value="Aldolase_TIM"/>
</dbReference>
<reference evidence="9 10" key="1">
    <citation type="journal article" date="2018" name="Nat. Ecol. Evol.">
        <title>Pezizomycetes genomes reveal the molecular basis of ectomycorrhizal truffle lifestyle.</title>
        <authorList>
            <person name="Murat C."/>
            <person name="Payen T."/>
            <person name="Noel B."/>
            <person name="Kuo A."/>
            <person name="Morin E."/>
            <person name="Chen J."/>
            <person name="Kohler A."/>
            <person name="Krizsan K."/>
            <person name="Balestrini R."/>
            <person name="Da Silva C."/>
            <person name="Montanini B."/>
            <person name="Hainaut M."/>
            <person name="Levati E."/>
            <person name="Barry K.W."/>
            <person name="Belfiori B."/>
            <person name="Cichocki N."/>
            <person name="Clum A."/>
            <person name="Dockter R.B."/>
            <person name="Fauchery L."/>
            <person name="Guy J."/>
            <person name="Iotti M."/>
            <person name="Le Tacon F."/>
            <person name="Lindquist E.A."/>
            <person name="Lipzen A."/>
            <person name="Malagnac F."/>
            <person name="Mello A."/>
            <person name="Molinier V."/>
            <person name="Miyauchi S."/>
            <person name="Poulain J."/>
            <person name="Riccioni C."/>
            <person name="Rubini A."/>
            <person name="Sitrit Y."/>
            <person name="Splivallo R."/>
            <person name="Traeger S."/>
            <person name="Wang M."/>
            <person name="Zifcakova L."/>
            <person name="Wipf D."/>
            <person name="Zambonelli A."/>
            <person name="Paolocci F."/>
            <person name="Nowrousian M."/>
            <person name="Ottonello S."/>
            <person name="Baldrian P."/>
            <person name="Spatafora J.W."/>
            <person name="Henrissat B."/>
            <person name="Nagy L.G."/>
            <person name="Aury J.M."/>
            <person name="Wincker P."/>
            <person name="Grigoriev I.V."/>
            <person name="Bonfante P."/>
            <person name="Martin F.M."/>
        </authorList>
    </citation>
    <scope>NUCLEOTIDE SEQUENCE [LARGE SCALE GENOMIC DNA]</scope>
    <source>
        <strain evidence="9 10">CCBAS932</strain>
    </source>
</reference>
<evidence type="ECO:0000313" key="9">
    <source>
        <dbReference type="EMBL" id="RPB09681.1"/>
    </source>
</evidence>
<dbReference type="GO" id="GO:0010181">
    <property type="term" value="F:FMN binding"/>
    <property type="evidence" value="ECO:0007669"/>
    <property type="project" value="InterPro"/>
</dbReference>
<feature type="binding site" evidence="7">
    <location>
        <position position="253"/>
    </location>
    <ligand>
        <name>FMN</name>
        <dbReference type="ChEBI" id="CHEBI:58210"/>
    </ligand>
</feature>
<comment type="cofactor">
    <cofactor evidence="1">
        <name>FMN</name>
        <dbReference type="ChEBI" id="CHEBI:58210"/>
    </cofactor>
</comment>
<feature type="domain" description="FMN hydroxy acid dehydrogenase" evidence="8">
    <location>
        <begin position="1"/>
        <end position="382"/>
    </location>
</feature>
<feature type="binding site" evidence="7">
    <location>
        <begin position="80"/>
        <end position="82"/>
    </location>
    <ligand>
        <name>FMN</name>
        <dbReference type="ChEBI" id="CHEBI:58210"/>
    </ligand>
</feature>
<dbReference type="PROSITE" id="PS51349">
    <property type="entry name" value="FMN_HYDROXY_ACID_DH_2"/>
    <property type="match status" value="1"/>
</dbReference>
<dbReference type="InParanoid" id="A0A3N4KMV3"/>
<feature type="binding site" evidence="7">
    <location>
        <position position="169"/>
    </location>
    <ligand>
        <name>glyoxylate</name>
        <dbReference type="ChEBI" id="CHEBI:36655"/>
    </ligand>
</feature>
<dbReference type="CDD" id="cd02809">
    <property type="entry name" value="alpha_hydroxyacid_oxid_FMN"/>
    <property type="match status" value="1"/>
</dbReference>
<evidence type="ECO:0000256" key="1">
    <source>
        <dbReference type="ARBA" id="ARBA00001917"/>
    </source>
</evidence>
<dbReference type="InterPro" id="IPR008259">
    <property type="entry name" value="FMN_hydac_DH_AS"/>
</dbReference>
<dbReference type="Pfam" id="PF01070">
    <property type="entry name" value="FMN_dh"/>
    <property type="match status" value="1"/>
</dbReference>
<protein>
    <recommendedName>
        <fullName evidence="4">Oxidase FUB9</fullName>
    </recommendedName>
    <alternativeName>
        <fullName evidence="5">Fusaric acid biosynthesis protein 9</fullName>
    </alternativeName>
</protein>
<feature type="binding site" evidence="7">
    <location>
        <position position="132"/>
    </location>
    <ligand>
        <name>glyoxylate</name>
        <dbReference type="ChEBI" id="CHEBI:36655"/>
    </ligand>
</feature>
<dbReference type="PANTHER" id="PTHR10578:SF149">
    <property type="entry name" value="2-HYDROXYACID OXIDASE 2"/>
    <property type="match status" value="1"/>
</dbReference>
<proteinExistence type="inferred from homology"/>
<evidence type="ECO:0000256" key="5">
    <source>
        <dbReference type="ARBA" id="ARBA00083297"/>
    </source>
</evidence>
<dbReference type="EMBL" id="ML119149">
    <property type="protein sequence ID" value="RPB09681.1"/>
    <property type="molecule type" value="Genomic_DNA"/>
</dbReference>
<feature type="binding site" evidence="7">
    <location>
        <begin position="308"/>
        <end position="312"/>
    </location>
    <ligand>
        <name>FMN</name>
        <dbReference type="ChEBI" id="CHEBI:58210"/>
    </ligand>
</feature>
<dbReference type="AlphaFoldDB" id="A0A3N4KMV3"/>
<evidence type="ECO:0000256" key="4">
    <source>
        <dbReference type="ARBA" id="ARBA00073420"/>
    </source>
</evidence>
<feature type="active site" description="Proton acceptor" evidence="6">
    <location>
        <position position="277"/>
    </location>
</feature>